<dbReference type="Proteomes" id="UP000321595">
    <property type="component" value="Chromosome"/>
</dbReference>
<sequence>MNRILIIVGLVGLLGACGGDDSPSNNANNQNNTNQSNNSNNSNNTNQSNNSNNTTPTDSLCPDVEETLDTDEDGVGDACDNCLPVPNPDQLDTDGDGTGDACDSCIPGGEGRSQVNFDAVYWEENTANDQIRLRDLAVGDFDGDGIFDVAALNFLADRAVFFKSNPNPQGDNPYLQQFDTAQPGVGPQKLVAFDADGDGFWEAATSNFGDISMIRNVADGNRRDLIHDPSTDVISMTGLPVDLVSGDFDNDGNADIAVLQNVPVTITVLFGDGAGGFEPLDITPDNSADQLQLVVGQFDDAPGDDLVALAEENGLYMVHGITPEGASQRVITATPENASQTFDMIAAGSINQNGITDLALLASKKEENGSDVPGEIWVLANDGAGNLSAYYNETIGVDATALYFEDISFTGHAAILVGTYFWQHSFTENTYAGGRVQIEAQLAQPLGFAFAPLTEALAGDLIGFERERVFAFRAMCP</sequence>
<gene>
    <name evidence="2" type="ORF">FRD01_06785</name>
</gene>
<accession>A0A5B8XM65</accession>
<dbReference type="PROSITE" id="PS51257">
    <property type="entry name" value="PROKAR_LIPOPROTEIN"/>
    <property type="match status" value="1"/>
</dbReference>
<feature type="region of interest" description="Disordered" evidence="1">
    <location>
        <begin position="22"/>
        <end position="72"/>
    </location>
</feature>
<proteinExistence type="predicted"/>
<dbReference type="GO" id="GO:0005509">
    <property type="term" value="F:calcium ion binding"/>
    <property type="evidence" value="ECO:0007669"/>
    <property type="project" value="InterPro"/>
</dbReference>
<dbReference type="PANTHER" id="PTHR46580:SF4">
    <property type="entry name" value="ATP_GTP-BINDING PROTEIN"/>
    <property type="match status" value="1"/>
</dbReference>
<dbReference type="AlphaFoldDB" id="A0A5B8XM65"/>
<feature type="compositionally biased region" description="Low complexity" evidence="1">
    <location>
        <begin position="24"/>
        <end position="55"/>
    </location>
</feature>
<evidence type="ECO:0000313" key="2">
    <source>
        <dbReference type="EMBL" id="QED26952.1"/>
    </source>
</evidence>
<dbReference type="InterPro" id="IPR028994">
    <property type="entry name" value="Integrin_alpha_N"/>
</dbReference>
<keyword evidence="3" id="KW-1185">Reference proteome</keyword>
<name>A0A5B8XM65_9DELT</name>
<protein>
    <submittedName>
        <fullName evidence="2">Uncharacterized protein</fullName>
    </submittedName>
</protein>
<dbReference type="EMBL" id="CP042467">
    <property type="protein sequence ID" value="QED26952.1"/>
    <property type="molecule type" value="Genomic_DNA"/>
</dbReference>
<dbReference type="SUPFAM" id="SSF69318">
    <property type="entry name" value="Integrin alpha N-terminal domain"/>
    <property type="match status" value="1"/>
</dbReference>
<dbReference type="KEGG" id="bbae:FRD01_06785"/>
<feature type="compositionally biased region" description="Acidic residues" evidence="1">
    <location>
        <begin position="63"/>
        <end position="72"/>
    </location>
</feature>
<organism evidence="2 3">
    <name type="scientific">Microvenator marinus</name>
    <dbReference type="NCBI Taxonomy" id="2600177"/>
    <lineage>
        <taxon>Bacteria</taxon>
        <taxon>Deltaproteobacteria</taxon>
        <taxon>Bradymonadales</taxon>
        <taxon>Microvenatoraceae</taxon>
        <taxon>Microvenator</taxon>
    </lineage>
</organism>
<reference evidence="2 3" key="1">
    <citation type="submission" date="2019-08" db="EMBL/GenBank/DDBJ databases">
        <authorList>
            <person name="Liang Q."/>
        </authorList>
    </citation>
    <scope>NUCLEOTIDE SEQUENCE [LARGE SCALE GENOMIC DNA]</scope>
    <source>
        <strain evidence="2 3">V1718</strain>
    </source>
</reference>
<dbReference type="PANTHER" id="PTHR46580">
    <property type="entry name" value="SENSOR KINASE-RELATED"/>
    <property type="match status" value="1"/>
</dbReference>
<dbReference type="SUPFAM" id="SSF103647">
    <property type="entry name" value="TSP type-3 repeat"/>
    <property type="match status" value="1"/>
</dbReference>
<dbReference type="Gene3D" id="4.10.1080.10">
    <property type="entry name" value="TSP type-3 repeat"/>
    <property type="match status" value="1"/>
</dbReference>
<dbReference type="RefSeq" id="WP_146958637.1">
    <property type="nucleotide sequence ID" value="NZ_CP042467.1"/>
</dbReference>
<dbReference type="OrthoDB" id="5487371at2"/>
<evidence type="ECO:0000256" key="1">
    <source>
        <dbReference type="SAM" id="MobiDB-lite"/>
    </source>
</evidence>
<dbReference type="InterPro" id="IPR028974">
    <property type="entry name" value="TSP_type-3_rpt"/>
</dbReference>
<evidence type="ECO:0000313" key="3">
    <source>
        <dbReference type="Proteomes" id="UP000321595"/>
    </source>
</evidence>